<dbReference type="Proteomes" id="UP000007652">
    <property type="component" value="Unassembled WGS sequence"/>
</dbReference>
<comment type="similarity">
    <text evidence="1">Belongs to the peptidase A31 family.</text>
</comment>
<dbReference type="PANTHER" id="PTHR30302">
    <property type="entry name" value="HYDROGENASE 1 MATURATION PROTEASE"/>
    <property type="match status" value="1"/>
</dbReference>
<sequence length="137" mass="15712">MGDDGVSVEVLKIIKKELEENNIKIFAIETDINSLFSIIEEDDVVIFVDAMISSGKVGEVKAFKPNLPEQNEFFCHVYFPWNIISKMAKEIYIIGIEVEDIDFKIGLSKKLQDEIYFIANKTLFLITNILTNLNYKV</sequence>
<evidence type="ECO:0000313" key="6">
    <source>
        <dbReference type="Proteomes" id="UP000007652"/>
    </source>
</evidence>
<evidence type="ECO:0000256" key="2">
    <source>
        <dbReference type="ARBA" id="ARBA00022670"/>
    </source>
</evidence>
<dbReference type="OrthoDB" id="9794619at2"/>
<dbReference type="Pfam" id="PF01750">
    <property type="entry name" value="HycI"/>
    <property type="match status" value="1"/>
</dbReference>
<evidence type="ECO:0000313" key="5">
    <source>
        <dbReference type="EMBL" id="CCJ34334.1"/>
    </source>
</evidence>
<reference evidence="5 6" key="1">
    <citation type="journal article" date="2011" name="J. Bacteriol.">
        <title>Draft genome sequence of Caloramator australicus strain RC3T, a thermoanaerobe from the Great Artesian Basin of Australia.</title>
        <authorList>
            <person name="Ogg C.D."/>
            <person name="Patel B.K.C."/>
        </authorList>
    </citation>
    <scope>NUCLEOTIDE SEQUENCE [LARGE SCALE GENOMIC DNA]</scope>
    <source>
        <strain evidence="5 6">RC3</strain>
    </source>
</reference>
<protein>
    <submittedName>
        <fullName evidence="5">Hydrogenase maturation protease delta subunit,HyaD-like</fullName>
    </submittedName>
</protein>
<evidence type="ECO:0000256" key="1">
    <source>
        <dbReference type="ARBA" id="ARBA00006814"/>
    </source>
</evidence>
<proteinExistence type="inferred from homology"/>
<dbReference type="CDD" id="cd00518">
    <property type="entry name" value="H2MP"/>
    <property type="match status" value="1"/>
</dbReference>
<keyword evidence="3" id="KW-0064">Aspartyl protease</keyword>
<dbReference type="EMBL" id="CAKP01000115">
    <property type="protein sequence ID" value="CCJ34334.1"/>
    <property type="molecule type" value="Genomic_DNA"/>
</dbReference>
<accession>I7KW38</accession>
<keyword evidence="2 5" id="KW-0645">Protease</keyword>
<dbReference type="PANTHER" id="PTHR30302:SF1">
    <property type="entry name" value="HYDROGENASE 2 MATURATION PROTEASE"/>
    <property type="match status" value="1"/>
</dbReference>
<dbReference type="AlphaFoldDB" id="I7KW38"/>
<name>I7KW38_9CLOT</name>
<dbReference type="GO" id="GO:0016485">
    <property type="term" value="P:protein processing"/>
    <property type="evidence" value="ECO:0007669"/>
    <property type="project" value="TreeGrafter"/>
</dbReference>
<dbReference type="GO" id="GO:0004190">
    <property type="term" value="F:aspartic-type endopeptidase activity"/>
    <property type="evidence" value="ECO:0007669"/>
    <property type="project" value="UniProtKB-KW"/>
</dbReference>
<gene>
    <name evidence="5" type="ORF">CAAU_2250</name>
</gene>
<dbReference type="eggNOG" id="COG0680">
    <property type="taxonomic scope" value="Bacteria"/>
</dbReference>
<dbReference type="InterPro" id="IPR000671">
    <property type="entry name" value="Peptidase_A31"/>
</dbReference>
<dbReference type="STRING" id="857293.CAAU_2250"/>
<evidence type="ECO:0000256" key="4">
    <source>
        <dbReference type="ARBA" id="ARBA00022801"/>
    </source>
</evidence>
<dbReference type="SUPFAM" id="SSF53163">
    <property type="entry name" value="HybD-like"/>
    <property type="match status" value="1"/>
</dbReference>
<comment type="caution">
    <text evidence="5">The sequence shown here is derived from an EMBL/GenBank/DDBJ whole genome shotgun (WGS) entry which is preliminary data.</text>
</comment>
<evidence type="ECO:0000256" key="3">
    <source>
        <dbReference type="ARBA" id="ARBA00022750"/>
    </source>
</evidence>
<dbReference type="GO" id="GO:0008047">
    <property type="term" value="F:enzyme activator activity"/>
    <property type="evidence" value="ECO:0007669"/>
    <property type="project" value="InterPro"/>
</dbReference>
<organism evidence="5 6">
    <name type="scientific">Caloramator australicus RC3</name>
    <dbReference type="NCBI Taxonomy" id="857293"/>
    <lineage>
        <taxon>Bacteria</taxon>
        <taxon>Bacillati</taxon>
        <taxon>Bacillota</taxon>
        <taxon>Clostridia</taxon>
        <taxon>Eubacteriales</taxon>
        <taxon>Clostridiaceae</taxon>
        <taxon>Caloramator</taxon>
    </lineage>
</organism>
<dbReference type="InterPro" id="IPR023430">
    <property type="entry name" value="Pept_HybD-like_dom_sf"/>
</dbReference>
<keyword evidence="4" id="KW-0378">Hydrolase</keyword>
<keyword evidence="6" id="KW-1185">Reference proteome</keyword>
<dbReference type="NCBIfam" id="TIGR00072">
    <property type="entry name" value="hydrog_prot"/>
    <property type="match status" value="1"/>
</dbReference>
<dbReference type="Gene3D" id="3.40.50.1450">
    <property type="entry name" value="HybD-like"/>
    <property type="match status" value="1"/>
</dbReference>